<sequence>MDTTRRRSRHNSFTIFRSQSENVFLRLAKSDLRHERRSQFFSFYIIPKGRWGRNDPTTVDIFYGRRSLGRFRNYGKSTSIFDVQEETLAESGTTLRYQQIPNGLVLCILIPSRTQTLSPSFDFVILANGIEPYTLTGDNTLRKHWKIFSSFAESYSMDGEPDIWDKLRVWWVLFSKPICVDNHIKERKITSACSKLLFFVLTVGLSGFLLRLIQFLFD</sequence>
<keyword evidence="1" id="KW-1133">Transmembrane helix</keyword>
<evidence type="ECO:0000313" key="3">
    <source>
        <dbReference type="Proteomes" id="UP000503251"/>
    </source>
</evidence>
<feature type="transmembrane region" description="Helical" evidence="1">
    <location>
        <begin position="196"/>
        <end position="217"/>
    </location>
</feature>
<evidence type="ECO:0000313" key="2">
    <source>
        <dbReference type="EMBL" id="QJT10132.1"/>
    </source>
</evidence>
<gene>
    <name evidence="2" type="ORF">E8L03_14860</name>
</gene>
<keyword evidence="1" id="KW-0812">Transmembrane</keyword>
<dbReference type="RefSeq" id="WP_171267762.1">
    <property type="nucleotide sequence ID" value="NZ_CP039543.1"/>
</dbReference>
<evidence type="ECO:0000256" key="1">
    <source>
        <dbReference type="SAM" id="Phobius"/>
    </source>
</evidence>
<keyword evidence="3" id="KW-1185">Reference proteome</keyword>
<dbReference type="EMBL" id="CP039543">
    <property type="protein sequence ID" value="QJT10132.1"/>
    <property type="molecule type" value="Genomic_DNA"/>
</dbReference>
<protein>
    <submittedName>
        <fullName evidence="2">Uncharacterized protein</fullName>
    </submittedName>
</protein>
<accession>A0ABX6NHU8</accession>
<proteinExistence type="predicted"/>
<keyword evidence="1" id="KW-0472">Membrane</keyword>
<dbReference type="Proteomes" id="UP000503251">
    <property type="component" value="Chromosome"/>
</dbReference>
<organism evidence="2 3">
    <name type="scientific">Oceanidesulfovibrio marinus</name>
    <dbReference type="NCBI Taxonomy" id="370038"/>
    <lineage>
        <taxon>Bacteria</taxon>
        <taxon>Pseudomonadati</taxon>
        <taxon>Thermodesulfobacteriota</taxon>
        <taxon>Desulfovibrionia</taxon>
        <taxon>Desulfovibrionales</taxon>
        <taxon>Desulfovibrionaceae</taxon>
        <taxon>Oceanidesulfovibrio</taxon>
    </lineage>
</organism>
<reference evidence="2 3" key="1">
    <citation type="submission" date="2019-04" db="EMBL/GenBank/DDBJ databases">
        <title>Isolation and culture of sulfate reducing bacteria from the cold seep of the South China Sea.</title>
        <authorList>
            <person name="Sun C."/>
            <person name="Liu R."/>
        </authorList>
    </citation>
    <scope>NUCLEOTIDE SEQUENCE [LARGE SCALE GENOMIC DNA]</scope>
    <source>
        <strain evidence="2 3">CS1</strain>
    </source>
</reference>
<name>A0ABX6NHU8_9BACT</name>